<dbReference type="InterPro" id="IPR023401">
    <property type="entry name" value="ODC_N"/>
</dbReference>
<keyword evidence="3 7" id="KW-0812">Transmembrane</keyword>
<comment type="subcellular location">
    <subcellularLocation>
        <location evidence="1">Membrane</location>
        <topology evidence="1">Multi-pass membrane protein</topology>
    </subcellularLocation>
</comment>
<keyword evidence="9" id="KW-1185">Reference proteome</keyword>
<feature type="transmembrane region" description="Helical" evidence="7">
    <location>
        <begin position="437"/>
        <end position="458"/>
    </location>
</feature>
<dbReference type="GO" id="GO:0005886">
    <property type="term" value="C:plasma membrane"/>
    <property type="evidence" value="ECO:0007669"/>
    <property type="project" value="TreeGrafter"/>
</dbReference>
<proteinExistence type="inferred from homology"/>
<dbReference type="SUPFAM" id="SSF51735">
    <property type="entry name" value="NAD(P)-binding Rossmann-fold domains"/>
    <property type="match status" value="1"/>
</dbReference>
<dbReference type="PANTHER" id="PTHR46154:SF1">
    <property type="entry name" value="ACTIVE TRANSPORTER, PUTATIVE (AFU_ORTHOLOGUE AFUA_1G17570)-RELATED"/>
    <property type="match status" value="1"/>
</dbReference>
<dbReference type="PANTHER" id="PTHR46154">
    <property type="match status" value="1"/>
</dbReference>
<dbReference type="InterPro" id="IPR038377">
    <property type="entry name" value="Na/Glc_symporter_sf"/>
</dbReference>
<evidence type="ECO:0000313" key="8">
    <source>
        <dbReference type="EMBL" id="KAG5657905.1"/>
    </source>
</evidence>
<name>A0A9P7GYR8_9HYPO</name>
<evidence type="ECO:0000256" key="5">
    <source>
        <dbReference type="ARBA" id="ARBA00023136"/>
    </source>
</evidence>
<protein>
    <submittedName>
        <fullName evidence="8">Uncharacterized protein</fullName>
    </submittedName>
</protein>
<evidence type="ECO:0000256" key="4">
    <source>
        <dbReference type="ARBA" id="ARBA00022989"/>
    </source>
</evidence>
<feature type="transmembrane region" description="Helical" evidence="7">
    <location>
        <begin position="377"/>
        <end position="397"/>
    </location>
</feature>
<dbReference type="Gene3D" id="3.40.50.720">
    <property type="entry name" value="NAD(P)-binding Rossmann-like Domain"/>
    <property type="match status" value="1"/>
</dbReference>
<comment type="similarity">
    <text evidence="2">Belongs to the sodium:solute symporter (SSF) (TC 2.A.21) family.</text>
</comment>
<reference evidence="8" key="1">
    <citation type="submission" date="2021-04" db="EMBL/GenBank/DDBJ databases">
        <title>Draft genome of Fusarium avenaceum strain F156N33, isolated from an atmospheric sample in Virginia.</title>
        <authorList>
            <person name="Yang S."/>
            <person name="Vinatzer B.A."/>
            <person name="Coleman J."/>
        </authorList>
    </citation>
    <scope>NUCLEOTIDE SEQUENCE</scope>
    <source>
        <strain evidence="8">F156N33</strain>
    </source>
</reference>
<dbReference type="InterPro" id="IPR001734">
    <property type="entry name" value="Na/solute_symporter"/>
</dbReference>
<dbReference type="InterPro" id="IPR003462">
    <property type="entry name" value="ODC_Mu_crystall"/>
</dbReference>
<dbReference type="GO" id="GO:0015204">
    <property type="term" value="F:urea transmembrane transporter activity"/>
    <property type="evidence" value="ECO:0007669"/>
    <property type="project" value="InterPro"/>
</dbReference>
<feature type="transmembrane region" description="Helical" evidence="7">
    <location>
        <begin position="608"/>
        <end position="632"/>
    </location>
</feature>
<evidence type="ECO:0000256" key="6">
    <source>
        <dbReference type="SAM" id="MobiDB-lite"/>
    </source>
</evidence>
<dbReference type="Gene3D" id="3.30.1780.10">
    <property type="entry name" value="ornithine cyclodeaminase, domain 1"/>
    <property type="match status" value="1"/>
</dbReference>
<evidence type="ECO:0000256" key="7">
    <source>
        <dbReference type="SAM" id="Phobius"/>
    </source>
</evidence>
<dbReference type="CDD" id="cd11476">
    <property type="entry name" value="SLC5sbd_DUR3"/>
    <property type="match status" value="1"/>
</dbReference>
<organism evidence="8 9">
    <name type="scientific">Fusarium avenaceum</name>
    <dbReference type="NCBI Taxonomy" id="40199"/>
    <lineage>
        <taxon>Eukaryota</taxon>
        <taxon>Fungi</taxon>
        <taxon>Dikarya</taxon>
        <taxon>Ascomycota</taxon>
        <taxon>Pezizomycotina</taxon>
        <taxon>Sordariomycetes</taxon>
        <taxon>Hypocreomycetidae</taxon>
        <taxon>Hypocreales</taxon>
        <taxon>Nectriaceae</taxon>
        <taxon>Fusarium</taxon>
        <taxon>Fusarium tricinctum species complex</taxon>
    </lineage>
</organism>
<feature type="transmembrane region" description="Helical" evidence="7">
    <location>
        <begin position="300"/>
        <end position="325"/>
    </location>
</feature>
<dbReference type="EMBL" id="JAGPUO010000016">
    <property type="protein sequence ID" value="KAG5657905.1"/>
    <property type="molecule type" value="Genomic_DNA"/>
</dbReference>
<keyword evidence="4 7" id="KW-1133">Transmembrane helix</keyword>
<feature type="transmembrane region" description="Helical" evidence="7">
    <location>
        <begin position="61"/>
        <end position="80"/>
    </location>
</feature>
<feature type="transmembrane region" description="Helical" evidence="7">
    <location>
        <begin position="409"/>
        <end position="431"/>
    </location>
</feature>
<feature type="transmembrane region" description="Helical" evidence="7">
    <location>
        <begin position="505"/>
        <end position="525"/>
    </location>
</feature>
<accession>A0A9P7GYR8</accession>
<dbReference type="Pfam" id="PF02423">
    <property type="entry name" value="OCD_Mu_crystall"/>
    <property type="match status" value="1"/>
</dbReference>
<feature type="transmembrane region" description="Helical" evidence="7">
    <location>
        <begin position="169"/>
        <end position="193"/>
    </location>
</feature>
<evidence type="ECO:0000256" key="3">
    <source>
        <dbReference type="ARBA" id="ARBA00022692"/>
    </source>
</evidence>
<gene>
    <name evidence="8" type="ORF">KAF25_007938</name>
</gene>
<feature type="region of interest" description="Disordered" evidence="6">
    <location>
        <begin position="652"/>
        <end position="681"/>
    </location>
</feature>
<dbReference type="InterPro" id="IPR036291">
    <property type="entry name" value="NAD(P)-bd_dom_sf"/>
</dbReference>
<sequence length="1073" mass="116557">MSLLTRETQENGIDPPLSQAVGYVVVILIGFLIAFIMMFLTHILKKTVGEDNKTTEMFMTANRSVGTGLTSSAVISSWLWSTAMLGSTLVGYNFGVAGPFWFAAGCSPMIVFFALLGISCKLRVPEAHTLLEIVRIRYGTAGHIVWIGLCLINNIIAVANMLLGASAAISALSGIHVIAATFLLPVGVVLYTFVGGIKATFLTDYFHTFVITIIICFFTIKAFLVPEIGSPGGLYDLIVQVGKDHPVAGNHDGSFLTMTSKDAIYFGIIHVLANFGLVIMDTGFFAKAFSAAPQAVVPGYIIGGIAYFAIPWCLGTLMSFSALALENTPRFPTYPRRMSSVEISNGLVLPYAAIAIAGEGGAAAVLLITFMAVTSTISAQVISVSSIISFDIYRQYFNRAATDRDAIRWSHIGVVFFGLFSASFSTALYYGKVDLGWTLYMLGVLTCPGIFPTVFTILWKKQSKIAAIVSPLLGMATGIAVWLGTASSLYGEVTVASTGKSLPCVYGTVASALSPALYSVVISLIKPANYNWADFRNERLAFDQTDPSTSEAAISHEEKVSSYAADKARLKHWGTLAAIWSAATFLGHWVLWPLPMYASKYIFGRTFFVAWIVIAIIWVWGTMFVAGFYPIIDGWPQLKKVYKGLKGQDSVEGRTEVVQDPPSDSSITDRDDKGNAAPETETIRDKLPRIGVKILPLPRLVPEPIQTVPDIVLSDTNVNHILDTLSPTDVTDLASALERALIQYSCNNEQQYQPHRAVVNRDGQVSLFMPGTTDQLLGVKIVGITPAERLKPSEAGLKSVLTLCDARGDAIGTLNAAALTAFRTALGSMLAYRFRQNTENIVVFGAGKQALWHIRLALLLKEKDIKSVTIVNRSDERTQQLIESLKSNNSSPWPSHITLQAFDPKDDRDAALEDQVVDADVLFFTTPSTQPVFPAAYLTSDRARSKTRYLAAIGSYRLDMQEIDPDLLKQVVDPAGPFASVGYHGSVAVDSRDGCLQEAGELVKAEVPTDKMLEIGQLLQTKNTENPNDLNKWLETGFVIYKSVGTGVMDLSIGQELLRLAKARNVGLTAEDF</sequence>
<comment type="caution">
    <text evidence="8">The sequence shown here is derived from an EMBL/GenBank/DDBJ whole genome shotgun (WGS) entry which is preliminary data.</text>
</comment>
<dbReference type="AlphaFoldDB" id="A0A9P7GYR8"/>
<evidence type="ECO:0000256" key="2">
    <source>
        <dbReference type="ARBA" id="ARBA00006434"/>
    </source>
</evidence>
<dbReference type="PROSITE" id="PS50283">
    <property type="entry name" value="NA_SOLUT_SYMP_3"/>
    <property type="match status" value="1"/>
</dbReference>
<dbReference type="Proteomes" id="UP000782241">
    <property type="component" value="Unassembled WGS sequence"/>
</dbReference>
<feature type="transmembrane region" description="Helical" evidence="7">
    <location>
        <begin position="20"/>
        <end position="40"/>
    </location>
</feature>
<feature type="transmembrane region" description="Helical" evidence="7">
    <location>
        <begin position="205"/>
        <end position="224"/>
    </location>
</feature>
<feature type="transmembrane region" description="Helical" evidence="7">
    <location>
        <begin position="465"/>
        <end position="485"/>
    </location>
</feature>
<dbReference type="Pfam" id="PF00474">
    <property type="entry name" value="SSF"/>
    <property type="match status" value="1"/>
</dbReference>
<dbReference type="InterPro" id="IPR031155">
    <property type="entry name" value="DUR"/>
</dbReference>
<evidence type="ECO:0000256" key="1">
    <source>
        <dbReference type="ARBA" id="ARBA00004141"/>
    </source>
</evidence>
<dbReference type="Gene3D" id="1.20.1730.10">
    <property type="entry name" value="Sodium/glucose cotransporter"/>
    <property type="match status" value="1"/>
</dbReference>
<feature type="transmembrane region" description="Helical" evidence="7">
    <location>
        <begin position="573"/>
        <end position="592"/>
    </location>
</feature>
<feature type="transmembrane region" description="Helical" evidence="7">
    <location>
        <begin position="100"/>
        <end position="120"/>
    </location>
</feature>
<evidence type="ECO:0000313" key="9">
    <source>
        <dbReference type="Proteomes" id="UP000782241"/>
    </source>
</evidence>
<feature type="transmembrane region" description="Helical" evidence="7">
    <location>
        <begin position="141"/>
        <end position="163"/>
    </location>
</feature>
<keyword evidence="5 7" id="KW-0472">Membrane</keyword>